<dbReference type="Pfam" id="PF06071">
    <property type="entry name" value="YchF-GTPase_C"/>
    <property type="match status" value="1"/>
</dbReference>
<gene>
    <name evidence="6 9" type="primary">ychF</name>
    <name evidence="9" type="ORF">IX46_01000</name>
</gene>
<dbReference type="Gene3D" id="1.10.150.300">
    <property type="entry name" value="TGS-like domain"/>
    <property type="match status" value="1"/>
</dbReference>
<dbReference type="InterPro" id="IPR013029">
    <property type="entry name" value="YchF_C"/>
</dbReference>
<dbReference type="InterPro" id="IPR027417">
    <property type="entry name" value="P-loop_NTPase"/>
</dbReference>
<dbReference type="Proteomes" id="UP000066321">
    <property type="component" value="Chromosome"/>
</dbReference>
<evidence type="ECO:0000259" key="8">
    <source>
        <dbReference type="PROSITE" id="PS51880"/>
    </source>
</evidence>
<dbReference type="InterPro" id="IPR004396">
    <property type="entry name" value="ATPase_YchF/OLA1"/>
</dbReference>
<dbReference type="HAMAP" id="MF_00944">
    <property type="entry name" value="YchF_OLA1_ATPase"/>
    <property type="match status" value="1"/>
</dbReference>
<evidence type="ECO:0000313" key="10">
    <source>
        <dbReference type="Proteomes" id="UP000066321"/>
    </source>
</evidence>
<dbReference type="InterPro" id="IPR012676">
    <property type="entry name" value="TGS-like"/>
</dbReference>
<keyword evidence="4 6" id="KW-0067">ATP-binding</keyword>
<evidence type="ECO:0000256" key="4">
    <source>
        <dbReference type="ARBA" id="ARBA00022840"/>
    </source>
</evidence>
<evidence type="ECO:0000259" key="7">
    <source>
        <dbReference type="PROSITE" id="PS51710"/>
    </source>
</evidence>
<dbReference type="PROSITE" id="PS51880">
    <property type="entry name" value="TGS"/>
    <property type="match status" value="1"/>
</dbReference>
<keyword evidence="5" id="KW-0460">Magnesium</keyword>
<evidence type="ECO:0000313" key="9">
    <source>
        <dbReference type="EMBL" id="ALD15154.1"/>
    </source>
</evidence>
<proteinExistence type="inferred from homology"/>
<keyword evidence="2" id="KW-0479">Metal-binding</keyword>
<dbReference type="SUPFAM" id="SSF52540">
    <property type="entry name" value="P-loop containing nucleoside triphosphate hydrolases"/>
    <property type="match status" value="1"/>
</dbReference>
<dbReference type="FunFam" id="3.10.20.30:FF:000001">
    <property type="entry name" value="Ribosome-binding ATPase YchF"/>
    <property type="match status" value="1"/>
</dbReference>
<dbReference type="PATRIC" id="fig|1265350.3.peg.188"/>
<reference evidence="9 10" key="1">
    <citation type="journal article" date="2015" name="J Genomics">
        <title>Whole Genome Sequence of the Soybean Aphid Endosymbiont Buchnera aphidicola and Genetic Differentiation among Biotype-Specific Strains.</title>
        <authorList>
            <person name="Cassone B.J."/>
            <person name="Wenger J.A."/>
            <person name="Michel A.P."/>
        </authorList>
    </citation>
    <scope>NUCLEOTIDE SEQUENCE [LARGE SCALE GENOMIC DNA]</scope>
    <source>
        <strain evidence="9 10">BAg</strain>
    </source>
</reference>
<comment type="similarity">
    <text evidence="6">Belongs to the TRAFAC class OBG-HflX-like GTPase superfamily. OBG GTPase family. YchF/OLA1 subfamily.</text>
</comment>
<comment type="function">
    <text evidence="6">ATPase that binds to both the 70S ribosome and the 50S ribosomal subunit in a nucleotide-independent manner.</text>
</comment>
<keyword evidence="3 6" id="KW-0547">Nucleotide-binding</keyword>
<dbReference type="OrthoDB" id="9810373at2"/>
<dbReference type="CDD" id="cd04867">
    <property type="entry name" value="TGS_YchF_OLA1"/>
    <property type="match status" value="1"/>
</dbReference>
<dbReference type="InterPro" id="IPR004095">
    <property type="entry name" value="TGS"/>
</dbReference>
<evidence type="ECO:0000256" key="2">
    <source>
        <dbReference type="ARBA" id="ARBA00022723"/>
    </source>
</evidence>
<dbReference type="GO" id="GO:0043023">
    <property type="term" value="F:ribosomal large subunit binding"/>
    <property type="evidence" value="ECO:0007669"/>
    <property type="project" value="UniProtKB-UniRule"/>
</dbReference>
<feature type="binding site" evidence="6">
    <location>
        <begin position="12"/>
        <end position="17"/>
    </location>
    <ligand>
        <name>ATP</name>
        <dbReference type="ChEBI" id="CHEBI:30616"/>
    </ligand>
</feature>
<dbReference type="PANTHER" id="PTHR23305">
    <property type="entry name" value="OBG GTPASE FAMILY"/>
    <property type="match status" value="1"/>
</dbReference>
<evidence type="ECO:0000256" key="5">
    <source>
        <dbReference type="ARBA" id="ARBA00022842"/>
    </source>
</evidence>
<name>A0A0M4HV61_9GAMM</name>
<comment type="cofactor">
    <cofactor evidence="1">
        <name>Mg(2+)</name>
        <dbReference type="ChEBI" id="CHEBI:18420"/>
    </cofactor>
</comment>
<feature type="domain" description="OBG-type G" evidence="7">
    <location>
        <begin position="3"/>
        <end position="255"/>
    </location>
</feature>
<evidence type="ECO:0000256" key="3">
    <source>
        <dbReference type="ARBA" id="ARBA00022741"/>
    </source>
</evidence>
<dbReference type="KEGG" id="baph:IX46_01000"/>
<dbReference type="InterPro" id="IPR031167">
    <property type="entry name" value="G_OBG"/>
</dbReference>
<dbReference type="GO" id="GO:0005524">
    <property type="term" value="F:ATP binding"/>
    <property type="evidence" value="ECO:0007669"/>
    <property type="project" value="UniProtKB-UniRule"/>
</dbReference>
<dbReference type="EMBL" id="CP009253">
    <property type="protein sequence ID" value="ALD15154.1"/>
    <property type="molecule type" value="Genomic_DNA"/>
</dbReference>
<dbReference type="SUPFAM" id="SSF81271">
    <property type="entry name" value="TGS-like"/>
    <property type="match status" value="1"/>
</dbReference>
<feature type="domain" description="TGS" evidence="8">
    <location>
        <begin position="277"/>
        <end position="360"/>
    </location>
</feature>
<accession>A0A0M4HV61</accession>
<dbReference type="Gene3D" id="3.10.20.30">
    <property type="match status" value="1"/>
</dbReference>
<dbReference type="AlphaFoldDB" id="A0A0M4HV61"/>
<evidence type="ECO:0000256" key="6">
    <source>
        <dbReference type="HAMAP-Rule" id="MF_00944"/>
    </source>
</evidence>
<dbReference type="Pfam" id="PF01926">
    <property type="entry name" value="MMR_HSR1"/>
    <property type="match status" value="1"/>
</dbReference>
<dbReference type="RefSeq" id="WP_053940164.1">
    <property type="nucleotide sequence ID" value="NZ_CP009253.1"/>
</dbReference>
<dbReference type="GO" id="GO:0005737">
    <property type="term" value="C:cytoplasm"/>
    <property type="evidence" value="ECO:0007669"/>
    <property type="project" value="TreeGrafter"/>
</dbReference>
<dbReference type="GO" id="GO:0016887">
    <property type="term" value="F:ATP hydrolysis activity"/>
    <property type="evidence" value="ECO:0007669"/>
    <property type="project" value="UniProtKB-UniRule"/>
</dbReference>
<dbReference type="PANTHER" id="PTHR23305:SF18">
    <property type="entry name" value="OBG-TYPE G DOMAIN-CONTAINING PROTEIN"/>
    <property type="match status" value="1"/>
</dbReference>
<dbReference type="CDD" id="cd01900">
    <property type="entry name" value="YchF"/>
    <property type="match status" value="1"/>
</dbReference>
<dbReference type="PIRSF" id="PIRSF006641">
    <property type="entry name" value="CHP00092"/>
    <property type="match status" value="1"/>
</dbReference>
<dbReference type="PROSITE" id="PS51710">
    <property type="entry name" value="G_OBG"/>
    <property type="match status" value="1"/>
</dbReference>
<dbReference type="STRING" id="1265350.IX46_01000"/>
<dbReference type="InterPro" id="IPR012675">
    <property type="entry name" value="Beta-grasp_dom_sf"/>
</dbReference>
<dbReference type="PRINTS" id="PR00326">
    <property type="entry name" value="GTP1OBG"/>
</dbReference>
<sequence length="362" mass="40997">MGFKCGIIGLPNVGKSTLFNALTKGNSTVANFPFCTIKPNIGIVSVPDTRIDELSKIVTPKKTVHAYIEFVDIAGLVKGASKGEGLGNQFLSNIRDTQAIIHVVRCFQDANISHVYNDVQPKNDVDIINSELILSDFNTCEKSILRLQKNLKYNIKEQEKILIVLKKCMNHLKNFLMLKTLKLNNVEKNIVNDFRFLTLKPTMYIANINEDKKSLTFLNELNKIAEQDNSLVIPISSKLELDLINMNKTDQKDFMKAFDIPHLGLNKIIQCGYKMLDLITFFTVGVKEIHAWPISNGSTSIQAAHKIHSDFSKGFIRAQIIQYLDFIQYKSESKVKEVGKCRIEGKDYKMKDGDIVNFLFNI</sequence>
<dbReference type="Gene3D" id="3.40.50.300">
    <property type="entry name" value="P-loop containing nucleotide triphosphate hydrolases"/>
    <property type="match status" value="1"/>
</dbReference>
<dbReference type="NCBIfam" id="TIGR00092">
    <property type="entry name" value="redox-regulated ATPase YchF"/>
    <property type="match status" value="1"/>
</dbReference>
<dbReference type="InterPro" id="IPR041706">
    <property type="entry name" value="YchF_N"/>
</dbReference>
<dbReference type="GO" id="GO:0005525">
    <property type="term" value="F:GTP binding"/>
    <property type="evidence" value="ECO:0007669"/>
    <property type="project" value="InterPro"/>
</dbReference>
<evidence type="ECO:0000256" key="1">
    <source>
        <dbReference type="ARBA" id="ARBA00001946"/>
    </source>
</evidence>
<dbReference type="GO" id="GO:0046872">
    <property type="term" value="F:metal ion binding"/>
    <property type="evidence" value="ECO:0007669"/>
    <property type="project" value="UniProtKB-KW"/>
</dbReference>
<protein>
    <recommendedName>
        <fullName evidence="6">Ribosome-binding ATPase YchF</fullName>
    </recommendedName>
</protein>
<organism evidence="9 10">
    <name type="scientific">Buchnera aphidicola</name>
    <name type="common">Aphis glycines</name>
    <dbReference type="NCBI Taxonomy" id="1265350"/>
    <lineage>
        <taxon>Bacteria</taxon>
        <taxon>Pseudomonadati</taxon>
        <taxon>Pseudomonadota</taxon>
        <taxon>Gammaproteobacteria</taxon>
        <taxon>Enterobacterales</taxon>
        <taxon>Erwiniaceae</taxon>
        <taxon>Buchnera</taxon>
    </lineage>
</organism>
<dbReference type="InterPro" id="IPR006073">
    <property type="entry name" value="GTP-bd"/>
</dbReference>
<dbReference type="InterPro" id="IPR023192">
    <property type="entry name" value="TGS-like_dom_sf"/>
</dbReference>